<feature type="active site" evidence="3">
    <location>
        <position position="281"/>
    </location>
</feature>
<dbReference type="CDD" id="cd07114">
    <property type="entry name" value="ALDH_DhaS"/>
    <property type="match status" value="1"/>
</dbReference>
<dbReference type="PROSITE" id="PS00070">
    <property type="entry name" value="ALDEHYDE_DEHYDR_CYS"/>
    <property type="match status" value="1"/>
</dbReference>
<dbReference type="PROSITE" id="PS00687">
    <property type="entry name" value="ALDEHYDE_DEHYDR_GLU"/>
    <property type="match status" value="1"/>
</dbReference>
<dbReference type="EMBL" id="FNDN01000001">
    <property type="protein sequence ID" value="SDH30203.1"/>
    <property type="molecule type" value="Genomic_DNA"/>
</dbReference>
<evidence type="ECO:0000259" key="6">
    <source>
        <dbReference type="Pfam" id="PF00171"/>
    </source>
</evidence>
<evidence type="ECO:0000256" key="2">
    <source>
        <dbReference type="ARBA" id="ARBA00023002"/>
    </source>
</evidence>
<evidence type="ECO:0000313" key="7">
    <source>
        <dbReference type="EMBL" id="SDH30203.1"/>
    </source>
</evidence>
<evidence type="ECO:0000256" key="4">
    <source>
        <dbReference type="RuleBase" id="RU003345"/>
    </source>
</evidence>
<evidence type="ECO:0000313" key="8">
    <source>
        <dbReference type="Proteomes" id="UP000183263"/>
    </source>
</evidence>
<dbReference type="PANTHER" id="PTHR11699">
    <property type="entry name" value="ALDEHYDE DEHYDROGENASE-RELATED"/>
    <property type="match status" value="1"/>
</dbReference>
<dbReference type="Pfam" id="PF00171">
    <property type="entry name" value="Aldedh"/>
    <property type="match status" value="1"/>
</dbReference>
<evidence type="ECO:0000256" key="1">
    <source>
        <dbReference type="ARBA" id="ARBA00009986"/>
    </source>
</evidence>
<feature type="compositionally biased region" description="Low complexity" evidence="5">
    <location>
        <begin position="10"/>
        <end position="20"/>
    </location>
</feature>
<reference evidence="7 8" key="1">
    <citation type="submission" date="2016-10" db="EMBL/GenBank/DDBJ databases">
        <authorList>
            <person name="de Groot N.N."/>
        </authorList>
    </citation>
    <scope>NUCLEOTIDE SEQUENCE [LARGE SCALE GENOMIC DNA]</scope>
    <source>
        <strain evidence="7 8">DSM 44892</strain>
    </source>
</reference>
<accession>A0A1G8BAZ3</accession>
<dbReference type="InterPro" id="IPR029510">
    <property type="entry name" value="Ald_DH_CS_GLU"/>
</dbReference>
<protein>
    <submittedName>
        <fullName evidence="7">Aldehyde dehydrogenase (NAD+)</fullName>
    </submittedName>
</protein>
<keyword evidence="2 4" id="KW-0560">Oxidoreductase</keyword>
<dbReference type="Gene3D" id="3.40.309.10">
    <property type="entry name" value="Aldehyde Dehydrogenase, Chain A, domain 2"/>
    <property type="match status" value="1"/>
</dbReference>
<name>A0A1G8BAZ3_9NOCA</name>
<dbReference type="Proteomes" id="UP000183263">
    <property type="component" value="Unassembled WGS sequence"/>
</dbReference>
<evidence type="ECO:0000256" key="3">
    <source>
        <dbReference type="PROSITE-ProRule" id="PRU10007"/>
    </source>
</evidence>
<feature type="domain" description="Aldehyde dehydrogenase" evidence="6">
    <location>
        <begin position="45"/>
        <end position="508"/>
    </location>
</feature>
<proteinExistence type="inferred from homology"/>
<feature type="region of interest" description="Disordered" evidence="5">
    <location>
        <begin position="1"/>
        <end position="22"/>
    </location>
</feature>
<dbReference type="InterPro" id="IPR016160">
    <property type="entry name" value="Ald_DH_CS_CYS"/>
</dbReference>
<dbReference type="SUPFAM" id="SSF53720">
    <property type="entry name" value="ALDH-like"/>
    <property type="match status" value="1"/>
</dbReference>
<keyword evidence="8" id="KW-1185">Reference proteome</keyword>
<dbReference type="GO" id="GO:0016620">
    <property type="term" value="F:oxidoreductase activity, acting on the aldehyde or oxo group of donors, NAD or NADP as acceptor"/>
    <property type="evidence" value="ECO:0007669"/>
    <property type="project" value="InterPro"/>
</dbReference>
<dbReference type="Gene3D" id="3.40.605.10">
    <property type="entry name" value="Aldehyde Dehydrogenase, Chain A, domain 1"/>
    <property type="match status" value="1"/>
</dbReference>
<dbReference type="InterPro" id="IPR016161">
    <property type="entry name" value="Ald_DH/histidinol_DH"/>
</dbReference>
<sequence>MKTPMDFQSRTTTRPTAAATVSFPSPGGRLPVADTVDEIYVAGRWVRGAGELIESVDPATGEVFATLHGAVPGDVDNAVDAGRRAVAASGWATMLPHERAAVLYRIGNAVEAHAERIAALQTIDTGKTLAETRALAHSAAGTFRYTAAALETAEEVVTPPRGPFVTVSTYEPMGVVGAITPWNSPIASDAQKIAPALAAGNAVVSKPPVWTPWVTLLLARLAEDAGLPAGLLSVLPGPGRTVGDRLARHPGIGKISFTGGTRTGRTLAHVAAEKLMPITLELGGKSPTVVFEDADLEQALAGVLFGIFSSSGQSCIAGSRVFVHRSIHDEFVARLVDGARALRVGPGTDPATQVAPMVGHEHRDAVAAMVDDAVRTGAQVLCGGSVPDDPALADGAYYLPTVLAGVDNSATICQEEVFGPVAVVLPFDDESDLVAQANDTVYGLACGIWTADYRRAWRTAKAIQAGTVWVNTYKQFSISTPFSGLKDSGIGTEKGRDGIRSYMNQKSIYLDMSGAPLPWAGR</sequence>
<organism evidence="7 8">
    <name type="scientific">Rhodococcus triatomae</name>
    <dbReference type="NCBI Taxonomy" id="300028"/>
    <lineage>
        <taxon>Bacteria</taxon>
        <taxon>Bacillati</taxon>
        <taxon>Actinomycetota</taxon>
        <taxon>Actinomycetes</taxon>
        <taxon>Mycobacteriales</taxon>
        <taxon>Nocardiaceae</taxon>
        <taxon>Rhodococcus</taxon>
    </lineage>
</organism>
<dbReference type="InterPro" id="IPR016162">
    <property type="entry name" value="Ald_DH_N"/>
</dbReference>
<gene>
    <name evidence="7" type="ORF">SAMN05444695_101761</name>
</gene>
<dbReference type="InterPro" id="IPR016163">
    <property type="entry name" value="Ald_DH_C"/>
</dbReference>
<comment type="similarity">
    <text evidence="1 4">Belongs to the aldehyde dehydrogenase family.</text>
</comment>
<dbReference type="FunFam" id="3.40.605.10:FF:000007">
    <property type="entry name" value="NAD/NADP-dependent betaine aldehyde dehydrogenase"/>
    <property type="match status" value="1"/>
</dbReference>
<dbReference type="FunFam" id="3.40.309.10:FF:000012">
    <property type="entry name" value="Betaine aldehyde dehydrogenase"/>
    <property type="match status" value="1"/>
</dbReference>
<dbReference type="AlphaFoldDB" id="A0A1G8BAZ3"/>
<dbReference type="InterPro" id="IPR015590">
    <property type="entry name" value="Aldehyde_DH_dom"/>
</dbReference>
<evidence type="ECO:0000256" key="5">
    <source>
        <dbReference type="SAM" id="MobiDB-lite"/>
    </source>
</evidence>